<evidence type="ECO:0000313" key="11">
    <source>
        <dbReference type="EMBL" id="CAA9286793.1"/>
    </source>
</evidence>
<dbReference type="AlphaFoldDB" id="A0A6J4JTE7"/>
<keyword evidence="5 8" id="KW-1133">Transmembrane helix</keyword>
<dbReference type="Pfam" id="PF04239">
    <property type="entry name" value="DUF421"/>
    <property type="match status" value="1"/>
</dbReference>
<keyword evidence="3" id="KW-1003">Cell membrane</keyword>
<organism evidence="11">
    <name type="scientific">uncultured Craurococcus sp</name>
    <dbReference type="NCBI Taxonomy" id="1135998"/>
    <lineage>
        <taxon>Bacteria</taxon>
        <taxon>Pseudomonadati</taxon>
        <taxon>Pseudomonadota</taxon>
        <taxon>Alphaproteobacteria</taxon>
        <taxon>Acetobacterales</taxon>
        <taxon>Acetobacteraceae</taxon>
        <taxon>Craurococcus</taxon>
        <taxon>environmental samples</taxon>
    </lineage>
</organism>
<feature type="transmembrane region" description="Helical" evidence="8">
    <location>
        <begin position="45"/>
        <end position="66"/>
    </location>
</feature>
<feature type="transmembrane region" description="Helical" evidence="8">
    <location>
        <begin position="78"/>
        <end position="97"/>
    </location>
</feature>
<evidence type="ECO:0008006" key="12">
    <source>
        <dbReference type="Google" id="ProtNLM"/>
    </source>
</evidence>
<evidence type="ECO:0000256" key="3">
    <source>
        <dbReference type="ARBA" id="ARBA00022475"/>
    </source>
</evidence>
<dbReference type="InterPro" id="IPR048454">
    <property type="entry name" value="YetF_N"/>
</dbReference>
<reference evidence="11" key="1">
    <citation type="submission" date="2020-02" db="EMBL/GenBank/DDBJ databases">
        <authorList>
            <person name="Meier V. D."/>
        </authorList>
    </citation>
    <scope>NUCLEOTIDE SEQUENCE</scope>
    <source>
        <strain evidence="11">AVDCRST_MAG27</strain>
    </source>
</reference>
<evidence type="ECO:0000256" key="5">
    <source>
        <dbReference type="ARBA" id="ARBA00022989"/>
    </source>
</evidence>
<dbReference type="GO" id="GO:0005886">
    <property type="term" value="C:plasma membrane"/>
    <property type="evidence" value="ECO:0007669"/>
    <property type="project" value="UniProtKB-SubCell"/>
</dbReference>
<dbReference type="PANTHER" id="PTHR34582">
    <property type="entry name" value="UPF0702 TRANSMEMBRANE PROTEIN YCAP"/>
    <property type="match status" value="1"/>
</dbReference>
<dbReference type="PANTHER" id="PTHR34582:SF6">
    <property type="entry name" value="UPF0702 TRANSMEMBRANE PROTEIN YCAP"/>
    <property type="match status" value="1"/>
</dbReference>
<dbReference type="InterPro" id="IPR007353">
    <property type="entry name" value="DUF421"/>
</dbReference>
<evidence type="ECO:0000256" key="7">
    <source>
        <dbReference type="SAM" id="MobiDB-lite"/>
    </source>
</evidence>
<keyword evidence="4 8" id="KW-0812">Transmembrane</keyword>
<sequence>MRAFEFGSAGTFSGRRHASPAEGPPDAARLDARLARRRTMFFDTWFGLLRVVVVGTLAYASLVLLLRVSGKRTLSKLNAFDLIVTVALGSTLATVLLSKSVALVEGLAAFVLLAGLQYLVAWLSVRSARFGDLVKSEPSLLLHQGRFLDTAMAAERVTRAEILAALRGSGVADPRQAAAVVLETDGSLSVIQGKPMDGGDGSLAGVDGTRDG</sequence>
<feature type="domain" description="YetF C-terminal" evidence="9">
    <location>
        <begin position="127"/>
        <end position="193"/>
    </location>
</feature>
<evidence type="ECO:0000259" key="9">
    <source>
        <dbReference type="Pfam" id="PF04239"/>
    </source>
</evidence>
<dbReference type="Gene3D" id="3.30.240.20">
    <property type="entry name" value="bsu07140 like domains"/>
    <property type="match status" value="1"/>
</dbReference>
<dbReference type="InterPro" id="IPR023090">
    <property type="entry name" value="UPF0702_alpha/beta_dom_sf"/>
</dbReference>
<protein>
    <recommendedName>
        <fullName evidence="12">DUF421 domain-containing protein</fullName>
    </recommendedName>
</protein>
<gene>
    <name evidence="11" type="ORF">AVDCRST_MAG27-4319</name>
</gene>
<evidence type="ECO:0000256" key="4">
    <source>
        <dbReference type="ARBA" id="ARBA00022692"/>
    </source>
</evidence>
<comment type="similarity">
    <text evidence="2">Belongs to the UPF0702 family.</text>
</comment>
<evidence type="ECO:0000256" key="2">
    <source>
        <dbReference type="ARBA" id="ARBA00006448"/>
    </source>
</evidence>
<dbReference type="Pfam" id="PF20730">
    <property type="entry name" value="YetF_N"/>
    <property type="match status" value="1"/>
</dbReference>
<dbReference type="EMBL" id="CADCTD010000180">
    <property type="protein sequence ID" value="CAA9286793.1"/>
    <property type="molecule type" value="Genomic_DNA"/>
</dbReference>
<evidence type="ECO:0000259" key="10">
    <source>
        <dbReference type="Pfam" id="PF20730"/>
    </source>
</evidence>
<accession>A0A6J4JTE7</accession>
<name>A0A6J4JTE7_9PROT</name>
<keyword evidence="6 8" id="KW-0472">Membrane</keyword>
<evidence type="ECO:0000256" key="8">
    <source>
        <dbReference type="SAM" id="Phobius"/>
    </source>
</evidence>
<feature type="transmembrane region" description="Helical" evidence="8">
    <location>
        <begin position="103"/>
        <end position="125"/>
    </location>
</feature>
<feature type="domain" description="YetF-like N-terminal transmembrane" evidence="10">
    <location>
        <begin position="57"/>
        <end position="123"/>
    </location>
</feature>
<evidence type="ECO:0000256" key="6">
    <source>
        <dbReference type="ARBA" id="ARBA00023136"/>
    </source>
</evidence>
<proteinExistence type="inferred from homology"/>
<evidence type="ECO:0000256" key="1">
    <source>
        <dbReference type="ARBA" id="ARBA00004651"/>
    </source>
</evidence>
<feature type="region of interest" description="Disordered" evidence="7">
    <location>
        <begin position="1"/>
        <end position="26"/>
    </location>
</feature>
<comment type="subcellular location">
    <subcellularLocation>
        <location evidence="1">Cell membrane</location>
        <topology evidence="1">Multi-pass membrane protein</topology>
    </subcellularLocation>
</comment>